<keyword evidence="2" id="KW-1185">Reference proteome</keyword>
<comment type="caution">
    <text evidence="1">The sequence shown here is derived from an EMBL/GenBank/DDBJ whole genome shotgun (WGS) entry which is preliminary data.</text>
</comment>
<dbReference type="Proteomes" id="UP000654471">
    <property type="component" value="Unassembled WGS sequence"/>
</dbReference>
<dbReference type="EMBL" id="BMRP01000001">
    <property type="protein sequence ID" value="GGU41237.1"/>
    <property type="molecule type" value="Genomic_DNA"/>
</dbReference>
<sequence>MSELMPEGAIEYWDVATRTYYERREDGTVLSRPYNEAENAQADAQTNRRALVDRVLAASRATADDIAENAVFLTRSEPTYTELLQQVQALTRQSTRQGEELSDLTRLALSRLGSTALVVE</sequence>
<proteinExistence type="predicted"/>
<reference evidence="2" key="1">
    <citation type="journal article" date="2019" name="Int. J. Syst. Evol. Microbiol.">
        <title>The Global Catalogue of Microorganisms (GCM) 10K type strain sequencing project: providing services to taxonomists for standard genome sequencing and annotation.</title>
        <authorList>
            <consortium name="The Broad Institute Genomics Platform"/>
            <consortium name="The Broad Institute Genome Sequencing Center for Infectious Disease"/>
            <person name="Wu L."/>
            <person name="Ma J."/>
        </authorList>
    </citation>
    <scope>NUCLEOTIDE SEQUENCE [LARGE SCALE GENOMIC DNA]</scope>
    <source>
        <strain evidence="2">JCM 3399</strain>
    </source>
</reference>
<dbReference type="RefSeq" id="WP_189294992.1">
    <property type="nucleotide sequence ID" value="NZ_BMRP01000001.1"/>
</dbReference>
<organism evidence="1 2">
    <name type="scientific">Streptomyces albospinus</name>
    <dbReference type="NCBI Taxonomy" id="285515"/>
    <lineage>
        <taxon>Bacteria</taxon>
        <taxon>Bacillati</taxon>
        <taxon>Actinomycetota</taxon>
        <taxon>Actinomycetes</taxon>
        <taxon>Kitasatosporales</taxon>
        <taxon>Streptomycetaceae</taxon>
        <taxon>Streptomyces</taxon>
    </lineage>
</organism>
<gene>
    <name evidence="1" type="ORF">GCM10010211_00240</name>
</gene>
<accession>A0ABQ2UJM5</accession>
<evidence type="ECO:0000313" key="1">
    <source>
        <dbReference type="EMBL" id="GGU41237.1"/>
    </source>
</evidence>
<protein>
    <submittedName>
        <fullName evidence="1">Uncharacterized protein</fullName>
    </submittedName>
</protein>
<evidence type="ECO:0000313" key="2">
    <source>
        <dbReference type="Proteomes" id="UP000654471"/>
    </source>
</evidence>
<name>A0ABQ2UJM5_9ACTN</name>